<evidence type="ECO:0000259" key="2">
    <source>
        <dbReference type="PROSITE" id="PS51154"/>
    </source>
</evidence>
<dbReference type="InterPro" id="IPR002589">
    <property type="entry name" value="Macro_dom"/>
</dbReference>
<dbReference type="InterPro" id="IPR043472">
    <property type="entry name" value="Macro_dom-like"/>
</dbReference>
<keyword evidence="4" id="KW-1185">Reference proteome</keyword>
<name>A0ABZ1RJQ5_9ACTN</name>
<evidence type="ECO:0000313" key="3">
    <source>
        <dbReference type="EMBL" id="WUO46848.1"/>
    </source>
</evidence>
<dbReference type="InterPro" id="IPR050892">
    <property type="entry name" value="ADP-ribose_metab_enzymes"/>
</dbReference>
<dbReference type="PROSITE" id="PS51154">
    <property type="entry name" value="MACRO"/>
    <property type="match status" value="1"/>
</dbReference>
<accession>A0ABZ1RJQ5</accession>
<evidence type="ECO:0000313" key="4">
    <source>
        <dbReference type="Proteomes" id="UP001432075"/>
    </source>
</evidence>
<dbReference type="PANTHER" id="PTHR12521">
    <property type="entry name" value="PROTEIN C6ORF130"/>
    <property type="match status" value="1"/>
</dbReference>
<comment type="catalytic activity">
    <reaction evidence="1">
        <text>an N-(ADP-alpha-D-ribosyl)-thymidine in DNA + H2O = a thymidine in DNA + ADP-D-ribose</text>
        <dbReference type="Rhea" id="RHEA:71655"/>
        <dbReference type="Rhea" id="RHEA-COMP:13556"/>
        <dbReference type="Rhea" id="RHEA-COMP:18051"/>
        <dbReference type="ChEBI" id="CHEBI:15377"/>
        <dbReference type="ChEBI" id="CHEBI:57967"/>
        <dbReference type="ChEBI" id="CHEBI:137386"/>
        <dbReference type="ChEBI" id="CHEBI:191199"/>
    </reaction>
    <physiologicalReaction direction="left-to-right" evidence="1">
        <dbReference type="Rhea" id="RHEA:71656"/>
    </physiologicalReaction>
</comment>
<dbReference type="RefSeq" id="WP_073795120.1">
    <property type="nucleotide sequence ID" value="NZ_BMVE01000001.1"/>
</dbReference>
<dbReference type="Gene3D" id="3.40.220.10">
    <property type="entry name" value="Leucine Aminopeptidase, subunit E, domain 1"/>
    <property type="match status" value="1"/>
</dbReference>
<feature type="domain" description="Macro" evidence="2">
    <location>
        <begin position="1"/>
        <end position="158"/>
    </location>
</feature>
<dbReference type="SUPFAM" id="SSF52949">
    <property type="entry name" value="Macro domain-like"/>
    <property type="match status" value="1"/>
</dbReference>
<proteinExistence type="predicted"/>
<dbReference type="EMBL" id="CP108057">
    <property type="protein sequence ID" value="WUO46848.1"/>
    <property type="molecule type" value="Genomic_DNA"/>
</dbReference>
<dbReference type="CDD" id="cd02901">
    <property type="entry name" value="Macro_Poa1p-like"/>
    <property type="match status" value="1"/>
</dbReference>
<organism evidence="3 4">
    <name type="scientific">Streptomyces goshikiensis</name>
    <dbReference type="NCBI Taxonomy" id="1942"/>
    <lineage>
        <taxon>Bacteria</taxon>
        <taxon>Bacillati</taxon>
        <taxon>Actinomycetota</taxon>
        <taxon>Actinomycetes</taxon>
        <taxon>Kitasatosporales</taxon>
        <taxon>Streptomycetaceae</taxon>
        <taxon>Streptomyces</taxon>
    </lineage>
</organism>
<protein>
    <submittedName>
        <fullName evidence="3">Macro domain-containing protein</fullName>
    </submittedName>
</protein>
<dbReference type="SMART" id="SM00506">
    <property type="entry name" value="A1pp"/>
    <property type="match status" value="1"/>
</dbReference>
<dbReference type="PANTHER" id="PTHR12521:SF0">
    <property type="entry name" value="ADP-RIBOSE GLYCOHYDROLASE OARD1"/>
    <property type="match status" value="1"/>
</dbReference>
<reference evidence="3" key="1">
    <citation type="submission" date="2022-10" db="EMBL/GenBank/DDBJ databases">
        <title>The complete genomes of actinobacterial strains from the NBC collection.</title>
        <authorList>
            <person name="Joergensen T.S."/>
            <person name="Alvarez Arevalo M."/>
            <person name="Sterndorff E.B."/>
            <person name="Faurdal D."/>
            <person name="Vuksanovic O."/>
            <person name="Mourched A.-S."/>
            <person name="Charusanti P."/>
            <person name="Shaw S."/>
            <person name="Blin K."/>
            <person name="Weber T."/>
        </authorList>
    </citation>
    <scope>NUCLEOTIDE SEQUENCE</scope>
    <source>
        <strain evidence="3">NBC_00283</strain>
    </source>
</reference>
<dbReference type="Proteomes" id="UP001432075">
    <property type="component" value="Chromosome"/>
</dbReference>
<evidence type="ECO:0000256" key="1">
    <source>
        <dbReference type="ARBA" id="ARBA00035885"/>
    </source>
</evidence>
<sequence length="158" mass="17029">MKPLEIIAGDATCPQAKGPKIIAHVCNDIGGWGKGFVLAVSKRWPEPEARYREWHRGRSGNDFGLGAVQLVRVQPDVWVANMIGQRGTRTGSSGPPIRYDAVERCLATLADHAVELGASVHMPRIGCGLAGGKWSRIEPLITGALCARDVDVTVYEVT</sequence>
<gene>
    <name evidence="3" type="ORF">OHU17_13890</name>
</gene>